<dbReference type="Proteomes" id="UP000474758">
    <property type="component" value="Unassembled WGS sequence"/>
</dbReference>
<reference evidence="2 3" key="1">
    <citation type="submission" date="2020-02" db="EMBL/GenBank/DDBJ databases">
        <title>Rhodobacter translucens sp. nov., a novel bacterium isolated from activated sludge.</title>
        <authorList>
            <person name="Liu J."/>
        </authorList>
    </citation>
    <scope>NUCLEOTIDE SEQUENCE [LARGE SCALE GENOMIC DNA]</scope>
    <source>
        <strain evidence="2 3">HX-7-19</strain>
    </source>
</reference>
<protein>
    <submittedName>
        <fullName evidence="2">Uncharacterized protein</fullName>
    </submittedName>
</protein>
<evidence type="ECO:0000256" key="1">
    <source>
        <dbReference type="SAM" id="Phobius"/>
    </source>
</evidence>
<keyword evidence="1" id="KW-0812">Transmembrane</keyword>
<evidence type="ECO:0000313" key="3">
    <source>
        <dbReference type="Proteomes" id="UP000474758"/>
    </source>
</evidence>
<name>A0A6M1U451_9RHOB</name>
<gene>
    <name evidence="2" type="ORF">G5V65_08745</name>
</gene>
<organism evidence="2 3">
    <name type="scientific">Paragemmobacter kunshanensis</name>
    <dbReference type="NCBI Taxonomy" id="2583234"/>
    <lineage>
        <taxon>Bacteria</taxon>
        <taxon>Pseudomonadati</taxon>
        <taxon>Pseudomonadota</taxon>
        <taxon>Alphaproteobacteria</taxon>
        <taxon>Rhodobacterales</taxon>
        <taxon>Paracoccaceae</taxon>
        <taxon>Paragemmobacter</taxon>
    </lineage>
</organism>
<keyword evidence="1" id="KW-1133">Transmembrane helix</keyword>
<accession>A0A6M1U451</accession>
<feature type="transmembrane region" description="Helical" evidence="1">
    <location>
        <begin position="26"/>
        <end position="43"/>
    </location>
</feature>
<keyword evidence="3" id="KW-1185">Reference proteome</keyword>
<dbReference type="EMBL" id="JAALFE010000007">
    <property type="protein sequence ID" value="NGQ90985.1"/>
    <property type="molecule type" value="Genomic_DNA"/>
</dbReference>
<dbReference type="RefSeq" id="WP_165049057.1">
    <property type="nucleotide sequence ID" value="NZ_JAALFE010000007.1"/>
</dbReference>
<dbReference type="AlphaFoldDB" id="A0A6M1U451"/>
<proteinExistence type="predicted"/>
<keyword evidence="1" id="KW-0472">Membrane</keyword>
<comment type="caution">
    <text evidence="2">The sequence shown here is derived from an EMBL/GenBank/DDBJ whole genome shotgun (WGS) entry which is preliminary data.</text>
</comment>
<sequence>MMLIGTDVTNWATVDGAYYAGAGTEAVWLALSLLVCVAALIAGSRHERAAYSRAK</sequence>
<evidence type="ECO:0000313" key="2">
    <source>
        <dbReference type="EMBL" id="NGQ90985.1"/>
    </source>
</evidence>